<feature type="domain" description="IgGFc-binding protein N-terminal" evidence="2">
    <location>
        <begin position="179"/>
        <end position="512"/>
    </location>
</feature>
<name>A6G1F9_9BACT</name>
<accession>A6G1F9</accession>
<proteinExistence type="predicted"/>
<keyword evidence="4" id="KW-1185">Reference proteome</keyword>
<gene>
    <name evidence="3" type="ORF">PPSIR1_36272</name>
</gene>
<evidence type="ECO:0000313" key="4">
    <source>
        <dbReference type="Proteomes" id="UP000005801"/>
    </source>
</evidence>
<dbReference type="InterPro" id="IPR035234">
    <property type="entry name" value="IgGFc-bd_N"/>
</dbReference>
<dbReference type="PANTHER" id="PTHR46534:SF1">
    <property type="entry name" value="IGGFC-BINDING PROTEIN N-TERMINAL DOMAIN-CONTAINING PROTEIN"/>
    <property type="match status" value="1"/>
</dbReference>
<evidence type="ECO:0000259" key="2">
    <source>
        <dbReference type="Pfam" id="PF17517"/>
    </source>
</evidence>
<evidence type="ECO:0000313" key="3">
    <source>
        <dbReference type="EMBL" id="EDM80223.1"/>
    </source>
</evidence>
<reference evidence="3 4" key="1">
    <citation type="submission" date="2007-06" db="EMBL/GenBank/DDBJ databases">
        <authorList>
            <person name="Shimkets L."/>
            <person name="Ferriera S."/>
            <person name="Johnson J."/>
            <person name="Kravitz S."/>
            <person name="Beeson K."/>
            <person name="Sutton G."/>
            <person name="Rogers Y.-H."/>
            <person name="Friedman R."/>
            <person name="Frazier M."/>
            <person name="Venter J.C."/>
        </authorList>
    </citation>
    <scope>NUCLEOTIDE SEQUENCE [LARGE SCALE GENOMIC DNA]</scope>
    <source>
        <strain evidence="3 4">SIR-1</strain>
    </source>
</reference>
<dbReference type="AlphaFoldDB" id="A6G1F9"/>
<protein>
    <recommendedName>
        <fullName evidence="2">IgGFc-binding protein N-terminal domain-containing protein</fullName>
    </recommendedName>
</protein>
<dbReference type="Proteomes" id="UP000005801">
    <property type="component" value="Unassembled WGS sequence"/>
</dbReference>
<comment type="caution">
    <text evidence="3">The sequence shown here is derived from an EMBL/GenBank/DDBJ whole genome shotgun (WGS) entry which is preliminary data.</text>
</comment>
<sequence length="536" mass="56925">MFATAMSGGCLMEVVDVVPIADAGEDEGEVSDDEAGDEAPAEQDEGGSGQGGEDGAPLFDVGSGSSQVSTCEFADQFPSHIGCEFFAIDPDLAGLHDEDPYVFAVINPLDEPVEVELSRRNDQSWAQVEQVTIPAQQVYAFEPGDNHAPGTGVFLSAVFRLTSTAPVVAVQFSGGYKSSATMLQPSAAWTPTTHVAGWRTHEGVGERAFMGIVARSSGTTVKLASSFDVFPNTPTAWDVPDPLPDDPDFNALEFELQPGALARLDAKATEAEVDHGTSGTTVVTGQEHLNSVFSVHTCAAIPDYDGGCGHMQEQLVSRLEGQHFVVPRMVLFSDPNQDLADVHEETMVQVVATQPETTVYFLHGEGEVLESVVIDPADPYAVYEAERELIVIADRPVVASAYMTNPKLTSLGSPSMVQLAPVEQWTGMHYVWVPEGYETHLLIASLAGAQLEVEQVATLDGQPLPADPHADPVAVHGVFADELGQREITRVPVAPGLFRVTSHSPSSVVVAGWRSEDGFAYLGGWGPSLADLGPAG</sequence>
<organism evidence="3 4">
    <name type="scientific">Plesiocystis pacifica SIR-1</name>
    <dbReference type="NCBI Taxonomy" id="391625"/>
    <lineage>
        <taxon>Bacteria</taxon>
        <taxon>Pseudomonadati</taxon>
        <taxon>Myxococcota</taxon>
        <taxon>Polyangia</taxon>
        <taxon>Nannocystales</taxon>
        <taxon>Nannocystaceae</taxon>
        <taxon>Plesiocystis</taxon>
    </lineage>
</organism>
<dbReference type="STRING" id="391625.PPSIR1_36272"/>
<dbReference type="PANTHER" id="PTHR46534">
    <property type="entry name" value="IGGFC_BINDING DOMAIN-CONTAINING PROTEIN"/>
    <property type="match status" value="1"/>
</dbReference>
<feature type="compositionally biased region" description="Acidic residues" evidence="1">
    <location>
        <begin position="26"/>
        <end position="45"/>
    </location>
</feature>
<dbReference type="EMBL" id="ABCS01000012">
    <property type="protein sequence ID" value="EDM80223.1"/>
    <property type="molecule type" value="Genomic_DNA"/>
</dbReference>
<dbReference type="Pfam" id="PF17517">
    <property type="entry name" value="IgGFc_binding"/>
    <property type="match status" value="1"/>
</dbReference>
<evidence type="ECO:0000256" key="1">
    <source>
        <dbReference type="SAM" id="MobiDB-lite"/>
    </source>
</evidence>
<feature type="region of interest" description="Disordered" evidence="1">
    <location>
        <begin position="26"/>
        <end position="63"/>
    </location>
</feature>